<feature type="domain" description="Serine aminopeptidase S33" evidence="1">
    <location>
        <begin position="27"/>
        <end position="257"/>
    </location>
</feature>
<dbReference type="Proteomes" id="UP000192491">
    <property type="component" value="Unassembled WGS sequence"/>
</dbReference>
<dbReference type="PANTHER" id="PTHR11614">
    <property type="entry name" value="PHOSPHOLIPASE-RELATED"/>
    <property type="match status" value="1"/>
</dbReference>
<sequence>MKTGHFSAFDGQELFYREWESSNPNGNIVIVLHRGHEHSERLSGLAEQLTAQGYRVFSYDNRGHGHSQVEATREFMTLVRDLDAFVHFVCQQAQCQQQAIFIVANSVAGVVASTWVHDFAPTIAGMALLAPAFRIKLYVPLAKPLLDLVLRFKPDLNITSYVKAQFLTHDPLQQQQYNTDALITPLIPARQLTTLLDTAKRVVDDAHLIVTPTLVMSATHDYVVDSAVQQRFYAMLSSPLKQLVTLQGFYHGVLYEKGADTQVIPPLLAFITRCFAHTPPPQQETLRVLTQHECNTLAAGLMPLHRRINYTLQRFMLKHVGAVLSKGIQIGRQYGFDSGVTLDHVYRNQAQGVGRIGQYLDRNYLDSIGWRGIRQRKVHSMALLQQTIAQLRERGEPVRIVDIAGGPARYLIEMAQAMPDITIQVRDYQEQNLTQGRALADSLNLTNIEYVAMDAFDPCSYIDQTFRPTIVVVSGIFELFGDNALVETAIRGIAHFIQPQGYVLYTGQPWHPQLEQIAQVLGNHQQQAWVMRRRSQYELDALFSAAGFCKQAQRIDDWGIFTVSLVQADAL</sequence>
<dbReference type="InterPro" id="IPR029058">
    <property type="entry name" value="AB_hydrolase_fold"/>
</dbReference>
<dbReference type="InterPro" id="IPR022744">
    <property type="entry name" value="MeTrfase_dom_put"/>
</dbReference>
<organism evidence="3 4">
    <name type="scientific">Thiothrix lacustris</name>
    <dbReference type="NCBI Taxonomy" id="525917"/>
    <lineage>
        <taxon>Bacteria</taxon>
        <taxon>Pseudomonadati</taxon>
        <taxon>Pseudomonadota</taxon>
        <taxon>Gammaproteobacteria</taxon>
        <taxon>Thiotrichales</taxon>
        <taxon>Thiotrichaceae</taxon>
        <taxon>Thiothrix</taxon>
    </lineage>
</organism>
<dbReference type="InterPro" id="IPR022742">
    <property type="entry name" value="Hydrolase_4"/>
</dbReference>
<dbReference type="Gene3D" id="3.40.50.150">
    <property type="entry name" value="Vaccinia Virus protein VP39"/>
    <property type="match status" value="1"/>
</dbReference>
<dbReference type="Pfam" id="PF12147">
    <property type="entry name" value="Methyltransf_20"/>
    <property type="match status" value="1"/>
</dbReference>
<dbReference type="Gene3D" id="3.40.50.1820">
    <property type="entry name" value="alpha/beta hydrolase"/>
    <property type="match status" value="1"/>
</dbReference>
<proteinExistence type="predicted"/>
<gene>
    <name evidence="3" type="ORF">BWK73_37320</name>
</gene>
<keyword evidence="3" id="KW-0489">Methyltransferase</keyword>
<dbReference type="GO" id="GO:0008168">
    <property type="term" value="F:methyltransferase activity"/>
    <property type="evidence" value="ECO:0007669"/>
    <property type="project" value="UniProtKB-KW"/>
</dbReference>
<protein>
    <submittedName>
        <fullName evidence="3">Methyltransferase</fullName>
    </submittedName>
</protein>
<dbReference type="EMBL" id="MTEJ01000359">
    <property type="protein sequence ID" value="OQX04099.1"/>
    <property type="molecule type" value="Genomic_DNA"/>
</dbReference>
<keyword evidence="3" id="KW-0808">Transferase</keyword>
<dbReference type="GO" id="GO:0032259">
    <property type="term" value="P:methylation"/>
    <property type="evidence" value="ECO:0007669"/>
    <property type="project" value="UniProtKB-KW"/>
</dbReference>
<dbReference type="AlphaFoldDB" id="A0A1Y1QF30"/>
<evidence type="ECO:0000313" key="4">
    <source>
        <dbReference type="Proteomes" id="UP000192491"/>
    </source>
</evidence>
<dbReference type="InterPro" id="IPR029063">
    <property type="entry name" value="SAM-dependent_MTases_sf"/>
</dbReference>
<evidence type="ECO:0000313" key="3">
    <source>
        <dbReference type="EMBL" id="OQX04099.1"/>
    </source>
</evidence>
<comment type="caution">
    <text evidence="3">The sequence shown here is derived from an EMBL/GenBank/DDBJ whole genome shotgun (WGS) entry which is preliminary data.</text>
</comment>
<name>A0A1Y1QF30_9GAMM</name>
<evidence type="ECO:0000259" key="2">
    <source>
        <dbReference type="Pfam" id="PF12147"/>
    </source>
</evidence>
<dbReference type="SUPFAM" id="SSF53474">
    <property type="entry name" value="alpha/beta-Hydrolases"/>
    <property type="match status" value="1"/>
</dbReference>
<evidence type="ECO:0000259" key="1">
    <source>
        <dbReference type="Pfam" id="PF12146"/>
    </source>
</evidence>
<reference evidence="3 4" key="1">
    <citation type="submission" date="2017-01" db="EMBL/GenBank/DDBJ databases">
        <title>Novel large sulfur bacteria in the metagenomes of groundwater-fed chemosynthetic microbial mats in the Lake Huron basin.</title>
        <authorList>
            <person name="Sharrar A.M."/>
            <person name="Flood B.E."/>
            <person name="Bailey J.V."/>
            <person name="Jones D.S."/>
            <person name="Biddanda B."/>
            <person name="Ruberg S.A."/>
            <person name="Marcus D.N."/>
            <person name="Dick G.J."/>
        </authorList>
    </citation>
    <scope>NUCLEOTIDE SEQUENCE [LARGE SCALE GENOMIC DNA]</scope>
    <source>
        <strain evidence="3">A8</strain>
    </source>
</reference>
<feature type="domain" description="Methyltransferase" evidence="2">
    <location>
        <begin position="270"/>
        <end position="567"/>
    </location>
</feature>
<dbReference type="InterPro" id="IPR051044">
    <property type="entry name" value="MAG_DAG_Lipase"/>
</dbReference>
<dbReference type="SUPFAM" id="SSF53335">
    <property type="entry name" value="S-adenosyl-L-methionine-dependent methyltransferases"/>
    <property type="match status" value="1"/>
</dbReference>
<dbReference type="Pfam" id="PF12146">
    <property type="entry name" value="Hydrolase_4"/>
    <property type="match status" value="1"/>
</dbReference>
<accession>A0A1Y1QF30</accession>